<accession>A0A560MF09</accession>
<evidence type="ECO:0000256" key="4">
    <source>
        <dbReference type="SAM" id="SignalP"/>
    </source>
</evidence>
<dbReference type="Gene3D" id="3.40.50.2300">
    <property type="match status" value="2"/>
</dbReference>
<dbReference type="InterPro" id="IPR028082">
    <property type="entry name" value="Peripla_BP_I"/>
</dbReference>
<dbReference type="CDD" id="cd06338">
    <property type="entry name" value="PBP1_ABC_ligand_binding-like"/>
    <property type="match status" value="1"/>
</dbReference>
<name>A0A560MF09_9BRAD</name>
<dbReference type="OrthoDB" id="9786833at2"/>
<dbReference type="SUPFAM" id="SSF53822">
    <property type="entry name" value="Periplasmic binding protein-like I"/>
    <property type="match status" value="1"/>
</dbReference>
<comment type="similarity">
    <text evidence="1">Belongs to the leucine-binding protein family.</text>
</comment>
<feature type="signal peptide" evidence="4">
    <location>
        <begin position="1"/>
        <end position="26"/>
    </location>
</feature>
<keyword evidence="3" id="KW-0813">Transport</keyword>
<reference evidence="6 7" key="1">
    <citation type="submission" date="2019-06" db="EMBL/GenBank/DDBJ databases">
        <title>Genomic Encyclopedia of Type Strains, Phase IV (KMG-V): Genome sequencing to study the core and pangenomes of soil and plant-associated prokaryotes.</title>
        <authorList>
            <person name="Whitman W."/>
        </authorList>
    </citation>
    <scope>NUCLEOTIDE SEQUENCE [LARGE SCALE GENOMIC DNA]</scope>
    <source>
        <strain evidence="6 7">BR 10355</strain>
    </source>
</reference>
<evidence type="ECO:0000313" key="7">
    <source>
        <dbReference type="Proteomes" id="UP000321304"/>
    </source>
</evidence>
<dbReference type="Proteomes" id="UP000321304">
    <property type="component" value="Unassembled WGS sequence"/>
</dbReference>
<dbReference type="RefSeq" id="WP_146984995.1">
    <property type="nucleotide sequence ID" value="NZ_VITY01000002.1"/>
</dbReference>
<evidence type="ECO:0000256" key="2">
    <source>
        <dbReference type="ARBA" id="ARBA00022729"/>
    </source>
</evidence>
<dbReference type="InterPro" id="IPR051010">
    <property type="entry name" value="BCAA_transport"/>
</dbReference>
<evidence type="ECO:0000256" key="1">
    <source>
        <dbReference type="ARBA" id="ARBA00010062"/>
    </source>
</evidence>
<sequence>MLRIIGAALAASLAFATQASVTQAVAADAPSEIKIGTLYASSGRYASISMPVYSSLKLWVEQKNAEGGVFVKAFDKKIPIKLVSYDDQSNTATAATLYNQLVTQDKVDLLVADSGSVLTAPAVAIARDHKMFLFDQTGTGASFFSKDNPYIALMADPVSTIWPKPVADFISHDGPGLGIKKVAILYATNEFTGTQANAFRKFVKESGAPIEIVYDQGVPTETTNYNVIINNISNANPDAVIHFGYAPNDIAFLRNVQDVGTKFKMLFAIYAGLETELLEKNVGAKGLEHIWTYVPPSELDYPVNFGMNMKDFRAAWTKKYNDGKMEFGFNAVAGYTTALVIEKTLSVATSLDQMELRRAVFSLSGQLKTLDGTFALDETGGQIGELTPLGQLTVDEHDHIKFVSIYPHETATGKPIYPAP</sequence>
<keyword evidence="7" id="KW-1185">Reference proteome</keyword>
<dbReference type="GO" id="GO:0006865">
    <property type="term" value="P:amino acid transport"/>
    <property type="evidence" value="ECO:0007669"/>
    <property type="project" value="UniProtKB-KW"/>
</dbReference>
<dbReference type="EMBL" id="VITY01000002">
    <property type="protein sequence ID" value="TWC05995.1"/>
    <property type="molecule type" value="Genomic_DNA"/>
</dbReference>
<dbReference type="AlphaFoldDB" id="A0A560MF09"/>
<evidence type="ECO:0000313" key="6">
    <source>
        <dbReference type="EMBL" id="TWC05995.1"/>
    </source>
</evidence>
<proteinExistence type="inferred from homology"/>
<organism evidence="6 7">
    <name type="scientific">Bradyrhizobium macuxiense</name>
    <dbReference type="NCBI Taxonomy" id="1755647"/>
    <lineage>
        <taxon>Bacteria</taxon>
        <taxon>Pseudomonadati</taxon>
        <taxon>Pseudomonadota</taxon>
        <taxon>Alphaproteobacteria</taxon>
        <taxon>Hyphomicrobiales</taxon>
        <taxon>Nitrobacteraceae</taxon>
        <taxon>Bradyrhizobium</taxon>
    </lineage>
</organism>
<feature type="domain" description="Leucine-binding protein" evidence="5">
    <location>
        <begin position="32"/>
        <end position="384"/>
    </location>
</feature>
<keyword evidence="2 4" id="KW-0732">Signal</keyword>
<comment type="caution">
    <text evidence="6">The sequence shown here is derived from an EMBL/GenBank/DDBJ whole genome shotgun (WGS) entry which is preliminary data.</text>
</comment>
<protein>
    <submittedName>
        <fullName evidence="6">Amino acid/amide ABC transporter substrate-binding protein (HAAT family)</fullName>
    </submittedName>
</protein>
<evidence type="ECO:0000259" key="5">
    <source>
        <dbReference type="Pfam" id="PF13458"/>
    </source>
</evidence>
<feature type="chain" id="PRO_5022089280" evidence="4">
    <location>
        <begin position="27"/>
        <end position="420"/>
    </location>
</feature>
<keyword evidence="3" id="KW-0029">Amino-acid transport</keyword>
<dbReference type="PANTHER" id="PTHR30483">
    <property type="entry name" value="LEUCINE-SPECIFIC-BINDING PROTEIN"/>
    <property type="match status" value="1"/>
</dbReference>
<gene>
    <name evidence="6" type="ORF">FBZ93_102309</name>
</gene>
<evidence type="ECO:0000256" key="3">
    <source>
        <dbReference type="ARBA" id="ARBA00022970"/>
    </source>
</evidence>
<dbReference type="InterPro" id="IPR028081">
    <property type="entry name" value="Leu-bd"/>
</dbReference>
<dbReference type="STRING" id="1755647.AS156_37285"/>
<dbReference type="Pfam" id="PF13458">
    <property type="entry name" value="Peripla_BP_6"/>
    <property type="match status" value="1"/>
</dbReference>
<dbReference type="PANTHER" id="PTHR30483:SF6">
    <property type="entry name" value="PERIPLASMIC BINDING PROTEIN OF ABC TRANSPORTER FOR NATURAL AMINO ACIDS"/>
    <property type="match status" value="1"/>
</dbReference>